<gene>
    <name evidence="2" type="ORF">CDAR_622251</name>
</gene>
<organism evidence="2 3">
    <name type="scientific">Caerostris darwini</name>
    <dbReference type="NCBI Taxonomy" id="1538125"/>
    <lineage>
        <taxon>Eukaryota</taxon>
        <taxon>Metazoa</taxon>
        <taxon>Ecdysozoa</taxon>
        <taxon>Arthropoda</taxon>
        <taxon>Chelicerata</taxon>
        <taxon>Arachnida</taxon>
        <taxon>Araneae</taxon>
        <taxon>Araneomorphae</taxon>
        <taxon>Entelegynae</taxon>
        <taxon>Araneoidea</taxon>
        <taxon>Araneidae</taxon>
        <taxon>Caerostris</taxon>
    </lineage>
</organism>
<feature type="transmembrane region" description="Helical" evidence="1">
    <location>
        <begin position="79"/>
        <end position="102"/>
    </location>
</feature>
<keyword evidence="1" id="KW-0812">Transmembrane</keyword>
<comment type="caution">
    <text evidence="2">The sequence shown here is derived from an EMBL/GenBank/DDBJ whole genome shotgun (WGS) entry which is preliminary data.</text>
</comment>
<keyword evidence="3" id="KW-1185">Reference proteome</keyword>
<reference evidence="2 3" key="1">
    <citation type="submission" date="2021-06" db="EMBL/GenBank/DDBJ databases">
        <title>Caerostris darwini draft genome.</title>
        <authorList>
            <person name="Kono N."/>
            <person name="Arakawa K."/>
        </authorList>
    </citation>
    <scope>NUCLEOTIDE SEQUENCE [LARGE SCALE GENOMIC DNA]</scope>
</reference>
<evidence type="ECO:0000313" key="2">
    <source>
        <dbReference type="EMBL" id="GIY07423.1"/>
    </source>
</evidence>
<dbReference type="Proteomes" id="UP001054837">
    <property type="component" value="Unassembled WGS sequence"/>
</dbReference>
<accession>A0AAV4QCI6</accession>
<protein>
    <submittedName>
        <fullName evidence="2">Uncharacterized protein</fullName>
    </submittedName>
</protein>
<keyword evidence="1" id="KW-0472">Membrane</keyword>
<name>A0AAV4QCI6_9ARAC</name>
<keyword evidence="1" id="KW-1133">Transmembrane helix</keyword>
<evidence type="ECO:0000313" key="3">
    <source>
        <dbReference type="Proteomes" id="UP001054837"/>
    </source>
</evidence>
<evidence type="ECO:0000256" key="1">
    <source>
        <dbReference type="SAM" id="Phobius"/>
    </source>
</evidence>
<dbReference type="AlphaFoldDB" id="A0AAV4QCI6"/>
<proteinExistence type="predicted"/>
<sequence>MYSFYGIVGKLNSDLLAEDPENISICYFAVVLDFFDSLESGLLSGLEKTPIVFFSESVFLTFAYSVCTKLSSFGHVLGLVFAGVFLVNIFSFSVNIGCFHLVNGIRCVFQKFFENNFEEISDETVFEELRRFCDCFKGSKKFRESIINDALTAISEAIGSEINETLPNQPTLLYALKNKRATAQKSQIPISCLFCGTNCKIHLQKYIEILDFL</sequence>
<dbReference type="EMBL" id="BPLQ01004339">
    <property type="protein sequence ID" value="GIY07423.1"/>
    <property type="molecule type" value="Genomic_DNA"/>
</dbReference>